<dbReference type="STRING" id="1189621.A3SI_16862"/>
<accession>I5BWC1</accession>
<evidence type="ECO:0000256" key="3">
    <source>
        <dbReference type="ARBA" id="ARBA00023237"/>
    </source>
</evidence>
<sequence length="281" mass="32692">EELTANFSRRISRPNIWALAPIFRVNDLFNLSIGNQELQPEFTNSYEFGYMKGWDKYLLNAVVYHRFTTDVQTRVIRLNEDNVSVQLRENANSRSSTGLELVNQFQFTSWFDATLSGNFFYSEIIGENIEANFNNSNFSWTVNLLANMAIPKFASLQIQADYRGPIVLPQGEIEPIWGVNMGLRKDLFNKKATISVNVSDIFNTRIFRIRTTDENFDFQRLFNRETRIGTIAFTYRFVRSLWKEEMEEMEVETAISMKIFKEGFVIRGHSLSEAFLSSRAI</sequence>
<dbReference type="GO" id="GO:0009279">
    <property type="term" value="C:cell outer membrane"/>
    <property type="evidence" value="ECO:0007669"/>
    <property type="project" value="UniProtKB-SubCell"/>
</dbReference>
<reference evidence="5 6" key="1">
    <citation type="submission" date="2012-05" db="EMBL/GenBank/DDBJ databases">
        <title>Genome sequence of Nitritalea halalkaliphila LW7.</title>
        <authorList>
            <person name="Jangir P.K."/>
            <person name="Singh A."/>
            <person name="Shivaji S."/>
            <person name="Sharma R."/>
        </authorList>
    </citation>
    <scope>NUCLEOTIDE SEQUENCE [LARGE SCALE GENOMIC DNA]</scope>
    <source>
        <strain evidence="5 6">LW7</strain>
    </source>
</reference>
<keyword evidence="6" id="KW-1185">Reference proteome</keyword>
<comment type="caution">
    <text evidence="5">The sequence shown here is derived from an EMBL/GenBank/DDBJ whole genome shotgun (WGS) entry which is preliminary data.</text>
</comment>
<dbReference type="Pfam" id="PF14905">
    <property type="entry name" value="OMP_b-brl_3"/>
    <property type="match status" value="1"/>
</dbReference>
<evidence type="ECO:0000313" key="6">
    <source>
        <dbReference type="Proteomes" id="UP000005551"/>
    </source>
</evidence>
<proteinExistence type="predicted"/>
<evidence type="ECO:0000259" key="4">
    <source>
        <dbReference type="Pfam" id="PF14905"/>
    </source>
</evidence>
<dbReference type="InterPro" id="IPR036942">
    <property type="entry name" value="Beta-barrel_TonB_sf"/>
</dbReference>
<keyword evidence="2" id="KW-0472">Membrane</keyword>
<dbReference type="Proteomes" id="UP000005551">
    <property type="component" value="Unassembled WGS sequence"/>
</dbReference>
<feature type="non-terminal residue" evidence="5">
    <location>
        <position position="1"/>
    </location>
</feature>
<evidence type="ECO:0000256" key="1">
    <source>
        <dbReference type="ARBA" id="ARBA00004442"/>
    </source>
</evidence>
<name>I5BWC1_9BACT</name>
<evidence type="ECO:0000313" key="5">
    <source>
        <dbReference type="EMBL" id="EIM73873.1"/>
    </source>
</evidence>
<dbReference type="EMBL" id="AJYA01000053">
    <property type="protein sequence ID" value="EIM73873.1"/>
    <property type="molecule type" value="Genomic_DNA"/>
</dbReference>
<dbReference type="RefSeq" id="WP_009056830.1">
    <property type="nucleotide sequence ID" value="NZ_AJYA01000053.1"/>
</dbReference>
<protein>
    <submittedName>
        <fullName evidence="5">TonB-dependent receptor</fullName>
    </submittedName>
</protein>
<dbReference type="SUPFAM" id="SSF56935">
    <property type="entry name" value="Porins"/>
    <property type="match status" value="1"/>
</dbReference>
<keyword evidence="5" id="KW-0675">Receptor</keyword>
<dbReference type="Gene3D" id="2.40.170.20">
    <property type="entry name" value="TonB-dependent receptor, beta-barrel domain"/>
    <property type="match status" value="1"/>
</dbReference>
<keyword evidence="3" id="KW-0998">Cell outer membrane</keyword>
<dbReference type="AlphaFoldDB" id="I5BWC1"/>
<evidence type="ECO:0000256" key="2">
    <source>
        <dbReference type="ARBA" id="ARBA00023136"/>
    </source>
</evidence>
<comment type="subcellular location">
    <subcellularLocation>
        <location evidence="1">Cell outer membrane</location>
    </subcellularLocation>
</comment>
<organism evidence="5 6">
    <name type="scientific">Nitritalea halalkaliphila LW7</name>
    <dbReference type="NCBI Taxonomy" id="1189621"/>
    <lineage>
        <taxon>Bacteria</taxon>
        <taxon>Pseudomonadati</taxon>
        <taxon>Bacteroidota</taxon>
        <taxon>Cytophagia</taxon>
        <taxon>Cytophagales</taxon>
        <taxon>Cyclobacteriaceae</taxon>
        <taxon>Nitritalea</taxon>
    </lineage>
</organism>
<gene>
    <name evidence="5" type="ORF">A3SI_16862</name>
</gene>
<feature type="domain" description="Outer membrane protein beta-barrel" evidence="4">
    <location>
        <begin position="3"/>
        <end position="235"/>
    </location>
</feature>
<dbReference type="InterPro" id="IPR041700">
    <property type="entry name" value="OMP_b-brl_3"/>
</dbReference>